<evidence type="ECO:0000256" key="1">
    <source>
        <dbReference type="ARBA" id="ARBA00004496"/>
    </source>
</evidence>
<dbReference type="InterPro" id="IPR027417">
    <property type="entry name" value="P-loop_NTPase"/>
</dbReference>
<reference evidence="21 22" key="1">
    <citation type="submission" date="2017-10" db="EMBL/GenBank/DDBJ databases">
        <title>Sequencing the genomes of 1000 actinobacteria strains.</title>
        <authorList>
            <person name="Klenk H.-P."/>
        </authorList>
    </citation>
    <scope>NUCLEOTIDE SEQUENCE [LARGE SCALE GENOMIC DNA]</scope>
    <source>
        <strain evidence="21 22">DSM 21863</strain>
    </source>
</reference>
<evidence type="ECO:0000313" key="22">
    <source>
        <dbReference type="Proteomes" id="UP000224130"/>
    </source>
</evidence>
<dbReference type="CDD" id="cd03271">
    <property type="entry name" value="ABC_UvrA_II"/>
    <property type="match status" value="1"/>
</dbReference>
<dbReference type="FunFam" id="1.20.1580.10:FF:000001">
    <property type="entry name" value="UvrABC system protein A"/>
    <property type="match status" value="1"/>
</dbReference>
<keyword evidence="8 18" id="KW-0863">Zinc-finger</keyword>
<evidence type="ECO:0000256" key="5">
    <source>
        <dbReference type="ARBA" id="ARBA00022741"/>
    </source>
</evidence>
<dbReference type="NCBIfam" id="NF001503">
    <property type="entry name" value="PRK00349.1"/>
    <property type="match status" value="1"/>
</dbReference>
<evidence type="ECO:0000256" key="13">
    <source>
        <dbReference type="ARBA" id="ARBA00023204"/>
    </source>
</evidence>
<comment type="caution">
    <text evidence="21">The sequence shown here is derived from an EMBL/GenBank/DDBJ whole genome shotgun (WGS) entry which is preliminary data.</text>
</comment>
<evidence type="ECO:0000256" key="12">
    <source>
        <dbReference type="ARBA" id="ARBA00023125"/>
    </source>
</evidence>
<evidence type="ECO:0000256" key="4">
    <source>
        <dbReference type="ARBA" id="ARBA00022737"/>
    </source>
</evidence>
<dbReference type="NCBIfam" id="TIGR00630">
    <property type="entry name" value="uvra"/>
    <property type="match status" value="1"/>
</dbReference>
<dbReference type="GO" id="GO:0009432">
    <property type="term" value="P:SOS response"/>
    <property type="evidence" value="ECO:0007669"/>
    <property type="project" value="UniProtKB-UniRule"/>
</dbReference>
<dbReference type="Gene3D" id="3.40.50.300">
    <property type="entry name" value="P-loop containing nucleotide triphosphate hydrolases"/>
    <property type="match status" value="2"/>
</dbReference>
<sequence>MSNRLVVSGAREHNLRNVDLDLPRDRLVVFTGLSGSGKSSLAFDTIFAEGQRRYVESLSAYARQFLGQMDKPDVDFIEGLSPAVSIDQKSTNRNPRSTVGTITEVYDYLRLLFARAGTQHCPVCDEPVRAQTPQQIVDKVLELPEGTRYQVLAPVVRGRKGEYTELFAELQTQGFARARVDGEVVQLASPPTLERKLKHDIEVVVDRLVARDTVRRRLTDSVETALGLAGGLVMIELVDADIDDLDRVRKYSEKRSCPNDHPLSLDEIEPRTFSFNAPYGACPECTGIGFRLEVDPDLVVPDVEKTLREGAVAPWAQTSSEYFERVLSALADEMKFSLDVPWRALPQRARDAVLHGRNHEVHVKYRNRWGRERQYSTGFEGAITFLERRHGETESDWSKDRYEAFMREVPCPVCRGARLKPEVLAVKVGDKSIWDVCRLPIAESKQYLDALDLGPREAAIAGEVLKEIHARLGFLLDVGLHYLTLERAAGTLSGGEAQRIRLATQIGSGLVGVLYVLDEPSIGLHQRDNRRLIDTLTRLRDMGNTLIVVEHDEDTIRAADWIVDVGPGAGEHGGQVVHSGDYAGLLESAESMTGAYLSGRRSIALPAARRAPDPKRRLTVVGARENNLRDIDVSFPLGVLTAVTGVSGSGKSTLVNSILHTVLANELNGARQVAGRHTRVTGTEHLDKVVHVDQGPIGRTPRSNPATYTGVWDRIRKIFAETEEAKVRGYGPGRFSFNVKGGRCEACSGDGTLKIEMNFLPDVYVPCEVCHGARYNRETLEVHFKGRTVADVLDMPIEEAAEFFAAFPAISRHLSTLVDVGLGYVRLGQPAPTLSGGEAQRVKLASELQKRSTGRTVYVLDEPTTGLHFEDIRKLLGVLQSLVEKGNTVLVIEHNLDVVKSADWIVDMGPEGGSGGGLVVAEGTPEQVAAVEASHTGRFLAPLLAEHPAVPVGDTVASVGPARPAAAARKTTKRRATKHDAA</sequence>
<dbReference type="Proteomes" id="UP000224130">
    <property type="component" value="Unassembled WGS sequence"/>
</dbReference>
<dbReference type="SUPFAM" id="SSF52540">
    <property type="entry name" value="P-loop containing nucleoside triphosphate hydrolases"/>
    <property type="match status" value="3"/>
</dbReference>
<feature type="binding site" evidence="18">
    <location>
        <begin position="645"/>
        <end position="652"/>
    </location>
    <ligand>
        <name>ATP</name>
        <dbReference type="ChEBI" id="CHEBI:30616"/>
    </ligand>
</feature>
<organism evidence="21 22">
    <name type="scientific">Isoptericola jiangsuensis</name>
    <dbReference type="NCBI Taxonomy" id="548579"/>
    <lineage>
        <taxon>Bacteria</taxon>
        <taxon>Bacillati</taxon>
        <taxon>Actinomycetota</taxon>
        <taxon>Actinomycetes</taxon>
        <taxon>Micrococcales</taxon>
        <taxon>Promicromonosporaceae</taxon>
        <taxon>Isoptericola</taxon>
    </lineage>
</organism>
<keyword evidence="5 18" id="KW-0547">Nucleotide-binding</keyword>
<comment type="function">
    <text evidence="18">The UvrABC repair system catalyzes the recognition and processing of DNA lesions. UvrA is an ATPase and a DNA-binding protein. A damage recognition complex composed of 2 UvrA and 2 UvrB subunits scans DNA for abnormalities. When the presence of a lesion has been verified by UvrB, the UvrA molecules dissociate.</text>
</comment>
<name>A0A2A9EY13_9MICO</name>
<dbReference type="GO" id="GO:0016887">
    <property type="term" value="F:ATP hydrolysis activity"/>
    <property type="evidence" value="ECO:0007669"/>
    <property type="project" value="InterPro"/>
</dbReference>
<dbReference type="InterPro" id="IPR017871">
    <property type="entry name" value="ABC_transporter-like_CS"/>
</dbReference>
<dbReference type="InterPro" id="IPR041102">
    <property type="entry name" value="UvrA_inter"/>
</dbReference>
<feature type="zinc finger region" description="C4-type" evidence="18">
    <location>
        <begin position="744"/>
        <end position="770"/>
    </location>
</feature>
<dbReference type="GO" id="GO:0008270">
    <property type="term" value="F:zinc ion binding"/>
    <property type="evidence" value="ECO:0007669"/>
    <property type="project" value="UniProtKB-UniRule"/>
</dbReference>
<dbReference type="Gene3D" id="3.30.1490.20">
    <property type="entry name" value="ATP-grasp fold, A domain"/>
    <property type="match status" value="1"/>
</dbReference>
<dbReference type="InterPro" id="IPR003439">
    <property type="entry name" value="ABC_transporter-like_ATP-bd"/>
</dbReference>
<evidence type="ECO:0000256" key="16">
    <source>
        <dbReference type="ARBA" id="ARBA00039316"/>
    </source>
</evidence>
<keyword evidence="12 18" id="KW-0238">DNA-binding</keyword>
<feature type="domain" description="ABC transporter" evidence="20">
    <location>
        <begin position="609"/>
        <end position="941"/>
    </location>
</feature>
<dbReference type="HAMAP" id="MF_00205">
    <property type="entry name" value="UvrA"/>
    <property type="match status" value="1"/>
</dbReference>
<dbReference type="CDD" id="cd03270">
    <property type="entry name" value="ABC_UvrA_I"/>
    <property type="match status" value="1"/>
</dbReference>
<evidence type="ECO:0000256" key="3">
    <source>
        <dbReference type="ARBA" id="ARBA00022723"/>
    </source>
</evidence>
<dbReference type="RefSeq" id="WP_098463526.1">
    <property type="nucleotide sequence ID" value="NZ_PDJJ01000001.1"/>
</dbReference>
<dbReference type="Gene3D" id="1.20.1580.10">
    <property type="entry name" value="ABC transporter ATPase like domain"/>
    <property type="match status" value="2"/>
</dbReference>
<keyword evidence="6 18" id="KW-0227">DNA damage</keyword>
<evidence type="ECO:0000256" key="17">
    <source>
        <dbReference type="ARBA" id="ARBA00042156"/>
    </source>
</evidence>
<keyword evidence="13 18" id="KW-0234">DNA repair</keyword>
<dbReference type="GO" id="GO:0009380">
    <property type="term" value="C:excinuclease repair complex"/>
    <property type="evidence" value="ECO:0007669"/>
    <property type="project" value="InterPro"/>
</dbReference>
<comment type="similarity">
    <text evidence="15 18">Belongs to the ABC transporter superfamily. UvrA family.</text>
</comment>
<accession>A0A2A9EY13</accession>
<comment type="subunit">
    <text evidence="18">Forms a heterotetramer with UvrB during the search for lesions.</text>
</comment>
<dbReference type="GO" id="GO:0003677">
    <property type="term" value="F:DNA binding"/>
    <property type="evidence" value="ECO:0007669"/>
    <property type="project" value="UniProtKB-UniRule"/>
</dbReference>
<dbReference type="PROSITE" id="PS00211">
    <property type="entry name" value="ABC_TRANSPORTER_1"/>
    <property type="match status" value="2"/>
</dbReference>
<dbReference type="Pfam" id="PF17760">
    <property type="entry name" value="UvrA_inter"/>
    <property type="match status" value="1"/>
</dbReference>
<dbReference type="GO" id="GO:0005524">
    <property type="term" value="F:ATP binding"/>
    <property type="evidence" value="ECO:0007669"/>
    <property type="project" value="UniProtKB-UniRule"/>
</dbReference>
<evidence type="ECO:0000256" key="6">
    <source>
        <dbReference type="ARBA" id="ARBA00022763"/>
    </source>
</evidence>
<feature type="compositionally biased region" description="Basic residues" evidence="19">
    <location>
        <begin position="970"/>
        <end position="982"/>
    </location>
</feature>
<evidence type="ECO:0000256" key="11">
    <source>
        <dbReference type="ARBA" id="ARBA00022881"/>
    </source>
</evidence>
<keyword evidence="9 18" id="KW-0862">Zinc</keyword>
<evidence type="ECO:0000256" key="18">
    <source>
        <dbReference type="HAMAP-Rule" id="MF_00205"/>
    </source>
</evidence>
<keyword evidence="2 18" id="KW-0963">Cytoplasm</keyword>
<feature type="region of interest" description="Disordered" evidence="19">
    <location>
        <begin position="955"/>
        <end position="982"/>
    </location>
</feature>
<evidence type="ECO:0000256" key="2">
    <source>
        <dbReference type="ARBA" id="ARBA00022490"/>
    </source>
</evidence>
<dbReference type="PANTHER" id="PTHR43152:SF3">
    <property type="entry name" value="UVRABC SYSTEM PROTEIN A"/>
    <property type="match status" value="1"/>
</dbReference>
<proteinExistence type="inferred from homology"/>
<evidence type="ECO:0000256" key="10">
    <source>
        <dbReference type="ARBA" id="ARBA00022840"/>
    </source>
</evidence>
<dbReference type="InterPro" id="IPR004602">
    <property type="entry name" value="UvrA"/>
</dbReference>
<dbReference type="GO" id="GO:0005737">
    <property type="term" value="C:cytoplasm"/>
    <property type="evidence" value="ECO:0007669"/>
    <property type="project" value="UniProtKB-SubCell"/>
</dbReference>
<evidence type="ECO:0000259" key="20">
    <source>
        <dbReference type="PROSITE" id="PS50893"/>
    </source>
</evidence>
<keyword evidence="10 18" id="KW-0067">ATP-binding</keyword>
<evidence type="ECO:0000313" key="21">
    <source>
        <dbReference type="EMBL" id="PFG43115.1"/>
    </source>
</evidence>
<evidence type="ECO:0000256" key="15">
    <source>
        <dbReference type="ARBA" id="ARBA00038000"/>
    </source>
</evidence>
<dbReference type="InterPro" id="IPR013815">
    <property type="entry name" value="ATP_grasp_subdomain_1"/>
</dbReference>
<feature type="binding site" evidence="18">
    <location>
        <begin position="32"/>
        <end position="39"/>
    </location>
    <ligand>
        <name>ATP</name>
        <dbReference type="ChEBI" id="CHEBI:30616"/>
    </ligand>
</feature>
<dbReference type="OrthoDB" id="9809851at2"/>
<comment type="caution">
    <text evidence="18">Lacks conserved residue(s) required for the propagation of feature annotation.</text>
</comment>
<dbReference type="Pfam" id="PF17755">
    <property type="entry name" value="UvrA_DNA-bind"/>
    <property type="match status" value="1"/>
</dbReference>
<keyword evidence="4 18" id="KW-0677">Repeat</keyword>
<dbReference type="PANTHER" id="PTHR43152">
    <property type="entry name" value="UVRABC SYSTEM PROTEIN A"/>
    <property type="match status" value="1"/>
</dbReference>
<dbReference type="GO" id="GO:0009381">
    <property type="term" value="F:excinuclease ABC activity"/>
    <property type="evidence" value="ECO:0007669"/>
    <property type="project" value="UniProtKB-UniRule"/>
</dbReference>
<evidence type="ECO:0000256" key="9">
    <source>
        <dbReference type="ARBA" id="ARBA00022833"/>
    </source>
</evidence>
<evidence type="ECO:0000256" key="14">
    <source>
        <dbReference type="ARBA" id="ARBA00023236"/>
    </source>
</evidence>
<comment type="subcellular location">
    <subcellularLocation>
        <location evidence="1 18">Cytoplasm</location>
    </subcellularLocation>
</comment>
<dbReference type="Gene3D" id="1.10.8.280">
    <property type="entry name" value="ABC transporter ATPase domain-like"/>
    <property type="match status" value="1"/>
</dbReference>
<dbReference type="PROSITE" id="PS50893">
    <property type="entry name" value="ABC_TRANSPORTER_2"/>
    <property type="match status" value="1"/>
</dbReference>
<dbReference type="EMBL" id="PDJJ01000001">
    <property type="protein sequence ID" value="PFG43115.1"/>
    <property type="molecule type" value="Genomic_DNA"/>
</dbReference>
<dbReference type="GO" id="GO:0006289">
    <property type="term" value="P:nucleotide-excision repair"/>
    <property type="evidence" value="ECO:0007669"/>
    <property type="project" value="UniProtKB-UniRule"/>
</dbReference>
<dbReference type="FunFam" id="1.20.1580.10:FF:000002">
    <property type="entry name" value="UvrABC system protein A"/>
    <property type="match status" value="1"/>
</dbReference>
<evidence type="ECO:0000256" key="8">
    <source>
        <dbReference type="ARBA" id="ARBA00022771"/>
    </source>
</evidence>
<keyword evidence="14 18" id="KW-0742">SOS response</keyword>
<gene>
    <name evidence="18" type="primary">uvrA</name>
    <name evidence="21" type="ORF">ATJ88_1798</name>
</gene>
<keyword evidence="7 18" id="KW-0228">DNA excision</keyword>
<protein>
    <recommendedName>
        <fullName evidence="16 18">UvrABC system protein A</fullName>
        <shortName evidence="18">UvrA protein</shortName>
    </recommendedName>
    <alternativeName>
        <fullName evidence="17 18">Excinuclease ABC subunit A</fullName>
    </alternativeName>
</protein>
<keyword evidence="22" id="KW-1185">Reference proteome</keyword>
<dbReference type="InterPro" id="IPR041552">
    <property type="entry name" value="UvrA_DNA-bd"/>
</dbReference>
<keyword evidence="3 18" id="KW-0479">Metal-binding</keyword>
<evidence type="ECO:0000256" key="7">
    <source>
        <dbReference type="ARBA" id="ARBA00022769"/>
    </source>
</evidence>
<evidence type="ECO:0000256" key="19">
    <source>
        <dbReference type="SAM" id="MobiDB-lite"/>
    </source>
</evidence>
<keyword evidence="11 18" id="KW-0267">Excision nuclease</keyword>
<dbReference type="AlphaFoldDB" id="A0A2A9EY13"/>